<keyword evidence="5 9" id="KW-0479">Metal-binding</keyword>
<proteinExistence type="inferred from homology"/>
<comment type="pathway">
    <text evidence="1 9">Purine metabolism; guanine degradation; xanthine from guanine: step 1/1.</text>
</comment>
<dbReference type="EMBL" id="JACSEA010000010">
    <property type="protein sequence ID" value="KAF7391126.1"/>
    <property type="molecule type" value="Genomic_DNA"/>
</dbReference>
<evidence type="ECO:0000256" key="3">
    <source>
        <dbReference type="ARBA" id="ARBA00012781"/>
    </source>
</evidence>
<dbReference type="InterPro" id="IPR014311">
    <property type="entry name" value="Guanine_deaminase"/>
</dbReference>
<evidence type="ECO:0000256" key="7">
    <source>
        <dbReference type="ARBA" id="ARBA00022833"/>
    </source>
</evidence>
<name>A0A834JTB5_VESVU</name>
<dbReference type="GO" id="GO:0008270">
    <property type="term" value="F:zinc ion binding"/>
    <property type="evidence" value="ECO:0007669"/>
    <property type="project" value="UniProtKB-UniRule"/>
</dbReference>
<feature type="domain" description="Amidohydrolase-related" evidence="10">
    <location>
        <begin position="59"/>
        <end position="425"/>
    </location>
</feature>
<organism evidence="11 12">
    <name type="scientific">Vespula vulgaris</name>
    <name type="common">Yellow jacket</name>
    <name type="synonym">Wasp</name>
    <dbReference type="NCBI Taxonomy" id="7454"/>
    <lineage>
        <taxon>Eukaryota</taxon>
        <taxon>Metazoa</taxon>
        <taxon>Ecdysozoa</taxon>
        <taxon>Arthropoda</taxon>
        <taxon>Hexapoda</taxon>
        <taxon>Insecta</taxon>
        <taxon>Pterygota</taxon>
        <taxon>Neoptera</taxon>
        <taxon>Endopterygota</taxon>
        <taxon>Hymenoptera</taxon>
        <taxon>Apocrita</taxon>
        <taxon>Aculeata</taxon>
        <taxon>Vespoidea</taxon>
        <taxon>Vespidae</taxon>
        <taxon>Vespinae</taxon>
        <taxon>Vespula</taxon>
    </lineage>
</organism>
<dbReference type="InterPro" id="IPR032466">
    <property type="entry name" value="Metal_Hydrolase"/>
</dbReference>
<dbReference type="Gene3D" id="3.20.20.140">
    <property type="entry name" value="Metal-dependent hydrolases"/>
    <property type="match status" value="1"/>
</dbReference>
<evidence type="ECO:0000313" key="11">
    <source>
        <dbReference type="EMBL" id="KAF7391126.1"/>
    </source>
</evidence>
<comment type="similarity">
    <text evidence="2 9">Belongs to the metallo-dependent hydrolases superfamily. ATZ/TRZ family.</text>
</comment>
<dbReference type="NCBIfam" id="TIGR02967">
    <property type="entry name" value="guan_deamin"/>
    <property type="match status" value="1"/>
</dbReference>
<evidence type="ECO:0000313" key="12">
    <source>
        <dbReference type="Proteomes" id="UP000614350"/>
    </source>
</evidence>
<reference evidence="11" key="1">
    <citation type="journal article" date="2020" name="G3 (Bethesda)">
        <title>High-Quality Assemblies for Three Invasive Social Wasps from the &lt;i&gt;Vespula&lt;/i&gt; Genus.</title>
        <authorList>
            <person name="Harrop T.W.R."/>
            <person name="Guhlin J."/>
            <person name="McLaughlin G.M."/>
            <person name="Permina E."/>
            <person name="Stockwell P."/>
            <person name="Gilligan J."/>
            <person name="Le Lec M.F."/>
            <person name="Gruber M.A.M."/>
            <person name="Quinn O."/>
            <person name="Lovegrove M."/>
            <person name="Duncan E.J."/>
            <person name="Remnant E.J."/>
            <person name="Van Eeckhoven J."/>
            <person name="Graham B."/>
            <person name="Knapp R.A."/>
            <person name="Langford K.W."/>
            <person name="Kronenberg Z."/>
            <person name="Press M.O."/>
            <person name="Eacker S.M."/>
            <person name="Wilson-Rankin E.E."/>
            <person name="Purcell J."/>
            <person name="Lester P.J."/>
            <person name="Dearden P.K."/>
        </authorList>
    </citation>
    <scope>NUCLEOTIDE SEQUENCE</scope>
    <source>
        <strain evidence="11">Marl-1</strain>
    </source>
</reference>
<dbReference type="Pfam" id="PF01979">
    <property type="entry name" value="Amidohydro_1"/>
    <property type="match status" value="1"/>
</dbReference>
<evidence type="ECO:0000256" key="4">
    <source>
        <dbReference type="ARBA" id="ARBA00014514"/>
    </source>
</evidence>
<evidence type="ECO:0000259" key="10">
    <source>
        <dbReference type="Pfam" id="PF01979"/>
    </source>
</evidence>
<dbReference type="AlphaFoldDB" id="A0A834JTB5"/>
<dbReference type="PANTHER" id="PTHR11271">
    <property type="entry name" value="GUANINE DEAMINASE"/>
    <property type="match status" value="1"/>
</dbReference>
<evidence type="ECO:0000256" key="2">
    <source>
        <dbReference type="ARBA" id="ARBA00006745"/>
    </source>
</evidence>
<keyword evidence="12" id="KW-1185">Reference proteome</keyword>
<evidence type="ECO:0000256" key="8">
    <source>
        <dbReference type="ARBA" id="ARBA00051148"/>
    </source>
</evidence>
<keyword evidence="7 9" id="KW-0862">Zinc</keyword>
<dbReference type="GO" id="GO:0006147">
    <property type="term" value="P:guanine catabolic process"/>
    <property type="evidence" value="ECO:0007669"/>
    <property type="project" value="UniProtKB-UniRule"/>
</dbReference>
<evidence type="ECO:0000256" key="1">
    <source>
        <dbReference type="ARBA" id="ARBA00004984"/>
    </source>
</evidence>
<dbReference type="SUPFAM" id="SSF51338">
    <property type="entry name" value="Composite domain of metallo-dependent hydrolases"/>
    <property type="match status" value="1"/>
</dbReference>
<dbReference type="InterPro" id="IPR011059">
    <property type="entry name" value="Metal-dep_hydrolase_composite"/>
</dbReference>
<dbReference type="InterPro" id="IPR006680">
    <property type="entry name" value="Amidohydro-rel"/>
</dbReference>
<dbReference type="Gene3D" id="2.30.40.10">
    <property type="entry name" value="Urease, subunit C, domain 1"/>
    <property type="match status" value="1"/>
</dbReference>
<dbReference type="FunFam" id="3.20.20.140:FF:000022">
    <property type="entry name" value="Guanine deaminase"/>
    <property type="match status" value="1"/>
</dbReference>
<protein>
    <recommendedName>
        <fullName evidence="4 9">Guanine deaminase</fullName>
        <shortName evidence="9">Guanase</shortName>
        <ecNumber evidence="3 9">3.5.4.3</ecNumber>
    </recommendedName>
    <alternativeName>
        <fullName evidence="9">Guanine aminohydrolase</fullName>
    </alternativeName>
</protein>
<dbReference type="SUPFAM" id="SSF51556">
    <property type="entry name" value="Metallo-dependent hydrolases"/>
    <property type="match status" value="1"/>
</dbReference>
<accession>A0A834JTB5</accession>
<dbReference type="EC" id="3.5.4.3" evidence="3 9"/>
<dbReference type="GO" id="GO:0008892">
    <property type="term" value="F:guanine deaminase activity"/>
    <property type="evidence" value="ECO:0007669"/>
    <property type="project" value="UniProtKB-UniRule"/>
</dbReference>
<evidence type="ECO:0000256" key="6">
    <source>
        <dbReference type="ARBA" id="ARBA00022801"/>
    </source>
</evidence>
<gene>
    <name evidence="11" type="ORF">HZH66_009606</name>
</gene>
<sequence length="429" mass="47857">MKRQIFVGALVHSNEKRELITIDRAAVLVENGKIIDVTVNPGPSAHIGDHVTILNDKQFLMPGLIDCHTHAVQFPNLGLGYDKNLLDWLENYTFPLEKKYVDEKFAKHVFETVVKRTLAMGTTTACYFASLYGKASMELARAVAYLGQRAFIGKVNMNLHRDDGYYENTAESIKNTIQFINDILNFGNHLIKPIITPRFALSCDMELMKELGKLAKEKDLHIQTHISENVDEIKAVRNMYKEYPSYASIYNAAGLLTNKTILAHAIHLTNDEITLLKQNDTAIIHCPSSNTCLKSGMCDVQKLKSEGLKIGLGTDVAGGQSSSMVHAMRSALQVSSNLAMFKNDYESLNYKDVFYMATLGGAISLGINKEVGNLIPGKEFDALIVDMSVSNGPLDDFMSYTLEEQLQRFIYSGDDRNIVEVYVSGYKVK</sequence>
<evidence type="ECO:0000256" key="9">
    <source>
        <dbReference type="RuleBase" id="RU366009"/>
    </source>
</evidence>
<dbReference type="UniPathway" id="UPA00603">
    <property type="reaction ID" value="UER00660"/>
</dbReference>
<comment type="catalytic activity">
    <reaction evidence="8 9">
        <text>guanine + H2O + H(+) = xanthine + NH4(+)</text>
        <dbReference type="Rhea" id="RHEA:14665"/>
        <dbReference type="ChEBI" id="CHEBI:15377"/>
        <dbReference type="ChEBI" id="CHEBI:15378"/>
        <dbReference type="ChEBI" id="CHEBI:16235"/>
        <dbReference type="ChEBI" id="CHEBI:17712"/>
        <dbReference type="ChEBI" id="CHEBI:28938"/>
        <dbReference type="EC" id="3.5.4.3"/>
    </reaction>
</comment>
<dbReference type="InterPro" id="IPR051607">
    <property type="entry name" value="Metallo-dep_hydrolases"/>
</dbReference>
<dbReference type="Proteomes" id="UP000614350">
    <property type="component" value="Unassembled WGS sequence"/>
</dbReference>
<evidence type="ECO:0000256" key="5">
    <source>
        <dbReference type="ARBA" id="ARBA00022723"/>
    </source>
</evidence>
<dbReference type="GO" id="GO:0005829">
    <property type="term" value="C:cytosol"/>
    <property type="evidence" value="ECO:0007669"/>
    <property type="project" value="TreeGrafter"/>
</dbReference>
<comment type="caution">
    <text evidence="11">The sequence shown here is derived from an EMBL/GenBank/DDBJ whole genome shotgun (WGS) entry which is preliminary data.</text>
</comment>
<comment type="cofactor">
    <cofactor evidence="9">
        <name>Zn(2+)</name>
        <dbReference type="ChEBI" id="CHEBI:29105"/>
    </cofactor>
    <text evidence="9">Binds 1 zinc ion per subunit.</text>
</comment>
<dbReference type="PANTHER" id="PTHR11271:SF6">
    <property type="entry name" value="GUANINE DEAMINASE"/>
    <property type="match status" value="1"/>
</dbReference>
<keyword evidence="6 9" id="KW-0378">Hydrolase</keyword>
<comment type="function">
    <text evidence="9">Catalyzes the hydrolytic deamination of guanine, producing xanthine and ammonia.</text>
</comment>